<keyword evidence="1" id="KW-0408">Iron</keyword>
<name>A0A832FVT6_9CREN</name>
<dbReference type="InterPro" id="IPR038157">
    <property type="entry name" value="FeoA_core_dom"/>
</dbReference>
<feature type="domain" description="Ferrous iron transporter FeoA-like" evidence="2">
    <location>
        <begin position="1"/>
        <end position="72"/>
    </location>
</feature>
<dbReference type="InterPro" id="IPR007167">
    <property type="entry name" value="Fe-transptr_FeoA-like"/>
</dbReference>
<dbReference type="EMBL" id="DTCK01000008">
    <property type="protein sequence ID" value="HGQ35221.1"/>
    <property type="molecule type" value="Genomic_DNA"/>
</dbReference>
<dbReference type="PANTHER" id="PTHR43151:SF1">
    <property type="entry name" value="SSR2333 PROTEIN"/>
    <property type="match status" value="1"/>
</dbReference>
<dbReference type="PANTHER" id="PTHR43151">
    <property type="entry name" value="FEOA FAMILY PROTEIN"/>
    <property type="match status" value="1"/>
</dbReference>
<organism evidence="3">
    <name type="scientific">Ignisphaera aggregans</name>
    <dbReference type="NCBI Taxonomy" id="334771"/>
    <lineage>
        <taxon>Archaea</taxon>
        <taxon>Thermoproteota</taxon>
        <taxon>Thermoprotei</taxon>
        <taxon>Desulfurococcales</taxon>
        <taxon>Desulfurococcaceae</taxon>
        <taxon>Ignisphaera</taxon>
    </lineage>
</organism>
<dbReference type="SMART" id="SM00899">
    <property type="entry name" value="FeoA"/>
    <property type="match status" value="1"/>
</dbReference>
<accession>A0A832FVT6</accession>
<dbReference type="GO" id="GO:0046914">
    <property type="term" value="F:transition metal ion binding"/>
    <property type="evidence" value="ECO:0007669"/>
    <property type="project" value="InterPro"/>
</dbReference>
<dbReference type="Pfam" id="PF04023">
    <property type="entry name" value="FeoA"/>
    <property type="match status" value="1"/>
</dbReference>
<dbReference type="AlphaFoldDB" id="A0A832FVT6"/>
<proteinExistence type="predicted"/>
<dbReference type="InterPro" id="IPR008988">
    <property type="entry name" value="Transcriptional_repressor_C"/>
</dbReference>
<evidence type="ECO:0000313" key="3">
    <source>
        <dbReference type="EMBL" id="HGQ35221.1"/>
    </source>
</evidence>
<evidence type="ECO:0000259" key="2">
    <source>
        <dbReference type="SMART" id="SM00899"/>
    </source>
</evidence>
<reference evidence="3" key="1">
    <citation type="journal article" date="2020" name="mSystems">
        <title>Genome- and Community-Level Interaction Insights into Carbon Utilization and Element Cycling Functions of Hydrothermarchaeota in Hydrothermal Sediment.</title>
        <authorList>
            <person name="Zhou Z."/>
            <person name="Liu Y."/>
            <person name="Xu W."/>
            <person name="Pan J."/>
            <person name="Luo Z.H."/>
            <person name="Li M."/>
        </authorList>
    </citation>
    <scope>NUCLEOTIDE SEQUENCE</scope>
    <source>
        <strain evidence="3">SpSt-667</strain>
    </source>
</reference>
<evidence type="ECO:0000256" key="1">
    <source>
        <dbReference type="ARBA" id="ARBA00023004"/>
    </source>
</evidence>
<comment type="caution">
    <text evidence="3">The sequence shown here is derived from an EMBL/GenBank/DDBJ whole genome shotgun (WGS) entry which is preliminary data.</text>
</comment>
<gene>
    <name evidence="3" type="ORF">ENU41_00885</name>
</gene>
<protein>
    <submittedName>
        <fullName evidence="3">Ferrous iron transport protein A</fullName>
    </submittedName>
</protein>
<sequence>MRLDLVKGGSRATIKEIYKHGNIVGRLYHIGILPGREVEVLINNGRGPIIIKVEDTEIVLGRGLAKKILVEVMNNE</sequence>
<dbReference type="Gene3D" id="2.30.30.90">
    <property type="match status" value="1"/>
</dbReference>
<dbReference type="SUPFAM" id="SSF50037">
    <property type="entry name" value="C-terminal domain of transcriptional repressors"/>
    <property type="match status" value="1"/>
</dbReference>
<dbReference type="InterPro" id="IPR053184">
    <property type="entry name" value="FeoA-like"/>
</dbReference>